<gene>
    <name evidence="2" type="ORF">K3136_13700</name>
</gene>
<name>A0ABX9A233_9SPHN</name>
<dbReference type="Proteomes" id="UP000824321">
    <property type="component" value="Chromosome"/>
</dbReference>
<accession>A0ABX9A233</accession>
<keyword evidence="1" id="KW-0472">Membrane</keyword>
<evidence type="ECO:0000313" key="2">
    <source>
        <dbReference type="EMBL" id="QZD95101.1"/>
    </source>
</evidence>
<proteinExistence type="predicted"/>
<keyword evidence="1" id="KW-1133">Transmembrane helix</keyword>
<dbReference type="EMBL" id="CP081294">
    <property type="protein sequence ID" value="QZD95101.1"/>
    <property type="molecule type" value="Genomic_DNA"/>
</dbReference>
<keyword evidence="1" id="KW-0812">Transmembrane</keyword>
<organism evidence="2 3">
    <name type="scientific">Qipengyuania gelatinilytica</name>
    <dbReference type="NCBI Taxonomy" id="2867231"/>
    <lineage>
        <taxon>Bacteria</taxon>
        <taxon>Pseudomonadati</taxon>
        <taxon>Pseudomonadota</taxon>
        <taxon>Alphaproteobacteria</taxon>
        <taxon>Sphingomonadales</taxon>
        <taxon>Erythrobacteraceae</taxon>
        <taxon>Qipengyuania</taxon>
    </lineage>
</organism>
<reference evidence="2 3" key="1">
    <citation type="submission" date="2021-08" db="EMBL/GenBank/DDBJ databases">
        <title>Comparative Genomics Analysis of the Genus Qipengyuania Reveals Extensive Genetic Diversity and Metabolic Versatility, Including the Description of Fifteen Novel Species.</title>
        <authorList>
            <person name="Liu Y."/>
        </authorList>
    </citation>
    <scope>NUCLEOTIDE SEQUENCE [LARGE SCALE GENOMIC DNA]</scope>
    <source>
        <strain evidence="2 3">1NDH1</strain>
    </source>
</reference>
<sequence length="193" mass="21213">MQTVHYSTARVFAMCIAMLGFIVVGVFMWSGLYGKGAFAGAILTIIGICGLPAMARYLLGGGLILEYDRTFVTFHGVLSTTRLRWDEVTGIEIEEQTYNWVAKNRFLKIKGPFSFLGYASMTERLLAKKHRPIGKLLDQITDYLESPEVAPQQPVRQTGFGSVMPDTRSTGVIGEQPVAAPQMRAGGFGRKGL</sequence>
<evidence type="ECO:0000256" key="1">
    <source>
        <dbReference type="SAM" id="Phobius"/>
    </source>
</evidence>
<protein>
    <recommendedName>
        <fullName evidence="4">PH domain-containing protein</fullName>
    </recommendedName>
</protein>
<keyword evidence="3" id="KW-1185">Reference proteome</keyword>
<evidence type="ECO:0008006" key="4">
    <source>
        <dbReference type="Google" id="ProtNLM"/>
    </source>
</evidence>
<evidence type="ECO:0000313" key="3">
    <source>
        <dbReference type="Proteomes" id="UP000824321"/>
    </source>
</evidence>
<feature type="transmembrane region" description="Helical" evidence="1">
    <location>
        <begin position="38"/>
        <end position="59"/>
    </location>
</feature>
<feature type="transmembrane region" description="Helical" evidence="1">
    <location>
        <begin position="12"/>
        <end position="32"/>
    </location>
</feature>
<dbReference type="RefSeq" id="WP_221430843.1">
    <property type="nucleotide sequence ID" value="NZ_CP081294.1"/>
</dbReference>